<proteinExistence type="predicted"/>
<comment type="caution">
    <text evidence="2">The sequence shown here is derived from an EMBL/GenBank/DDBJ whole genome shotgun (WGS) entry which is preliminary data.</text>
</comment>
<keyword evidence="3" id="KW-1185">Reference proteome</keyword>
<protein>
    <submittedName>
        <fullName evidence="2">HupE/UreJ family protein</fullName>
    </submittedName>
</protein>
<feature type="transmembrane region" description="Helical" evidence="1">
    <location>
        <begin position="225"/>
        <end position="243"/>
    </location>
</feature>
<accession>A0ABV5GD12</accession>
<dbReference type="RefSeq" id="WP_290284247.1">
    <property type="nucleotide sequence ID" value="NZ_JAUFQN010000019.1"/>
</dbReference>
<dbReference type="Proteomes" id="UP001589576">
    <property type="component" value="Unassembled WGS sequence"/>
</dbReference>
<gene>
    <name evidence="2" type="ORF">ACFFUU_05255</name>
</gene>
<dbReference type="Pfam" id="PF13795">
    <property type="entry name" value="HupE_UreJ_2"/>
    <property type="match status" value="1"/>
</dbReference>
<evidence type="ECO:0000313" key="2">
    <source>
        <dbReference type="EMBL" id="MFB9089001.1"/>
    </source>
</evidence>
<keyword evidence="1" id="KW-0472">Membrane</keyword>
<reference evidence="2 3" key="1">
    <citation type="submission" date="2024-09" db="EMBL/GenBank/DDBJ databases">
        <authorList>
            <person name="Sun Q."/>
            <person name="Mori K."/>
        </authorList>
    </citation>
    <scope>NUCLEOTIDE SEQUENCE [LARGE SCALE GENOMIC DNA]</scope>
    <source>
        <strain evidence="2 3">CECT 8460</strain>
    </source>
</reference>
<keyword evidence="1" id="KW-0812">Transmembrane</keyword>
<feature type="transmembrane region" description="Helical" evidence="1">
    <location>
        <begin position="355"/>
        <end position="373"/>
    </location>
</feature>
<evidence type="ECO:0000256" key="1">
    <source>
        <dbReference type="SAM" id="Phobius"/>
    </source>
</evidence>
<organism evidence="2 3">
    <name type="scientific">Flavobacterium paronense</name>
    <dbReference type="NCBI Taxonomy" id="1392775"/>
    <lineage>
        <taxon>Bacteria</taxon>
        <taxon>Pseudomonadati</taxon>
        <taxon>Bacteroidota</taxon>
        <taxon>Flavobacteriia</taxon>
        <taxon>Flavobacteriales</taxon>
        <taxon>Flavobacteriaceae</taxon>
        <taxon>Flavobacterium</taxon>
    </lineage>
</organism>
<dbReference type="EMBL" id="JBHMFB010000012">
    <property type="protein sequence ID" value="MFB9089001.1"/>
    <property type="molecule type" value="Genomic_DNA"/>
</dbReference>
<feature type="transmembrane region" description="Helical" evidence="1">
    <location>
        <begin position="197"/>
        <end position="219"/>
    </location>
</feature>
<name>A0ABV5GD12_9FLAO</name>
<sequence>MKIQIPLQDFEIAFKSKITTNQNYPYSNYFSKHIQIEDKNHLFWKMELIDYKIQSTSAAFVGKYNEIIFRLKFIPNKNSNYRDFTIHYDAIMHEITNHQALIYINSDWENGIHDDCQQIGIIERDVPTNTIYPLHISLEKGSNWKGFKSMVSLGIKHISEGTDHLLFLLVLLLSAPLISINKKWIGSGNIKYALIRILKIATAFTIGHSITLFIGSFGLITPNTIWVEILIALSILITAIHAIKPIFPNKEIYIASGFGLIHGLAFATILANLNLETNKLILSLLGFNVGIELMQLFAIIMVMPWLLYLSPFRIYKWIRIIGASFAGIASVAWAIERYTERSNFISIHLQNTSNYAIWLILALAILAIFHKIIS</sequence>
<feature type="transmembrane region" description="Helical" evidence="1">
    <location>
        <begin position="252"/>
        <end position="273"/>
    </location>
</feature>
<evidence type="ECO:0000313" key="3">
    <source>
        <dbReference type="Proteomes" id="UP001589576"/>
    </source>
</evidence>
<keyword evidence="1" id="KW-1133">Transmembrane helix</keyword>
<feature type="transmembrane region" description="Helical" evidence="1">
    <location>
        <begin position="317"/>
        <end position="335"/>
    </location>
</feature>
<dbReference type="InterPro" id="IPR032809">
    <property type="entry name" value="Put_HupE_UreJ"/>
</dbReference>